<keyword evidence="3" id="KW-1185">Reference proteome</keyword>
<dbReference type="AlphaFoldDB" id="A0A4Q2UAI2"/>
<accession>A0A4Q2UAI2</accession>
<reference evidence="2 3" key="1">
    <citation type="submission" date="2018-12" db="EMBL/GenBank/DDBJ databases">
        <authorList>
            <person name="Grouzdev D.S."/>
            <person name="Krutkina M.S."/>
        </authorList>
    </citation>
    <scope>NUCLEOTIDE SEQUENCE [LARGE SCALE GENOMIC DNA]</scope>
    <source>
        <strain evidence="2 3">RmlP026</strain>
    </source>
</reference>
<keyword evidence="1" id="KW-0472">Membrane</keyword>
<evidence type="ECO:0000313" key="2">
    <source>
        <dbReference type="EMBL" id="RYC33879.1"/>
    </source>
</evidence>
<reference evidence="2 3" key="2">
    <citation type="submission" date="2019-02" db="EMBL/GenBank/DDBJ databases">
        <title>'Lichenibacterium ramalinii' gen. nov. sp. nov., 'Lichenibacterium minor' gen. nov. sp. nov.</title>
        <authorList>
            <person name="Pankratov T."/>
        </authorList>
    </citation>
    <scope>NUCLEOTIDE SEQUENCE [LARGE SCALE GENOMIC DNA]</scope>
    <source>
        <strain evidence="2 3">RmlP026</strain>
    </source>
</reference>
<comment type="caution">
    <text evidence="2">The sequence shown here is derived from an EMBL/GenBank/DDBJ whole genome shotgun (WGS) entry which is preliminary data.</text>
</comment>
<organism evidence="2 3">
    <name type="scientific">Lichenibacterium minor</name>
    <dbReference type="NCBI Taxonomy" id="2316528"/>
    <lineage>
        <taxon>Bacteria</taxon>
        <taxon>Pseudomonadati</taxon>
        <taxon>Pseudomonadota</taxon>
        <taxon>Alphaproteobacteria</taxon>
        <taxon>Hyphomicrobiales</taxon>
        <taxon>Lichenihabitantaceae</taxon>
        <taxon>Lichenibacterium</taxon>
    </lineage>
</organism>
<dbReference type="RefSeq" id="WP_129222738.1">
    <property type="nucleotide sequence ID" value="NZ_QYBB01000001.1"/>
</dbReference>
<keyword evidence="1" id="KW-1133">Transmembrane helix</keyword>
<dbReference type="Proteomes" id="UP000290759">
    <property type="component" value="Unassembled WGS sequence"/>
</dbReference>
<sequence length="104" mass="10239">MLRFIFRALGFVLLAAAFAVLVVDGSRSIAGGRPLFTSLGDGAAAIGGVRYGAALAVAAGWPGPAQRIVAGLLAVPGALAAGALGLGLLHAGRPADGAFSERRT</sequence>
<proteinExistence type="predicted"/>
<name>A0A4Q2UAI2_9HYPH</name>
<feature type="transmembrane region" description="Helical" evidence="1">
    <location>
        <begin position="68"/>
        <end position="89"/>
    </location>
</feature>
<evidence type="ECO:0000313" key="3">
    <source>
        <dbReference type="Proteomes" id="UP000290759"/>
    </source>
</evidence>
<evidence type="ECO:0000256" key="1">
    <source>
        <dbReference type="SAM" id="Phobius"/>
    </source>
</evidence>
<protein>
    <submittedName>
        <fullName evidence="2">Uncharacterized protein</fullName>
    </submittedName>
</protein>
<keyword evidence="1" id="KW-0812">Transmembrane</keyword>
<gene>
    <name evidence="2" type="ORF">D3273_01090</name>
</gene>
<dbReference type="EMBL" id="QYBB01000001">
    <property type="protein sequence ID" value="RYC33879.1"/>
    <property type="molecule type" value="Genomic_DNA"/>
</dbReference>